<dbReference type="Gene3D" id="3.40.50.410">
    <property type="entry name" value="von Willebrand factor, type A domain"/>
    <property type="match status" value="2"/>
</dbReference>
<dbReference type="EMBL" id="FUZT01000006">
    <property type="protein sequence ID" value="SKC72948.1"/>
    <property type="molecule type" value="Genomic_DNA"/>
</dbReference>
<accession>A0A1T5LC15</accession>
<evidence type="ECO:0000259" key="3">
    <source>
        <dbReference type="PROSITE" id="PS50234"/>
    </source>
</evidence>
<dbReference type="PROSITE" id="PS50234">
    <property type="entry name" value="VWFA"/>
    <property type="match status" value="1"/>
</dbReference>
<evidence type="ECO:0000256" key="2">
    <source>
        <dbReference type="SAM" id="Phobius"/>
    </source>
</evidence>
<evidence type="ECO:0000313" key="5">
    <source>
        <dbReference type="Proteomes" id="UP000190285"/>
    </source>
</evidence>
<sequence>MGTSFENPHILLLIPLFILFATYFSKFRFRAGNNGRRKTILGIRIIVFILMILALSGINIKTHVDTTTTIFAVDLSKSNEENQEDLRKFISESLKYAGKDDRVGVIAFGEKSEVEIPIVDKLQSINFQTKIKREFTNIEKALKLSRSLIPENSKKRIVLLTDGRENVGDSINEGNMLNINDIDLKIFKTEGFTGNEVQLKEIVIPKTVYENQSFDVILDIYSNVITNSKITLFSENNIVGEKEVSLEKGNNKFVFKDKALNSGFRSYRAVIAPENDTFTQNNTYSTFSNVKGKPNVLLIDGESKGGREINKILEAAAIGVDYVDSKEIPNQLSNLLKYKSIIMSDVSLHNIDKKFIEALQIYVRDYGGGLVVTGGENSYALGGYYKTKLEEILPVNMEMKIKGEVPSLGLMLVIDKSGSMEGGELQTSKIEMAKEAAIKAVNSLKPKDQIGVITFDDTPQWVVKPSPDQKEDKVKGDIQTIRAGGGTSIIPALNEAYSTLKEIDTKQKHIILLTDGQAERVGYDEVVNKMKEAGITISTVAVGEGSDVSLLERIAKGGKGRYYYVDEYSSIPEIFTKETFLASKTYINNRTFIPKIASSNQIVIPMMDRPIPLSGYISTSSKDRADIILYSDKDEPILALWQYGLGRSIAWTSDSNGKWTSDYLEAEEGIDFFTRMIQSTFYEGGSEELFVETKRQGNAIQISVTNLNDDERLYDMEATIITPELEKFGIDLNITDIDKYIGEFEASEKGTYIININATHDEEVIKSTQEAFTINYSKEYDITSSSGKLNNLIKKSKGTIIIDPNEVFTKTEKNVLGYTDISEILIIISLALFIIDIALRRLNIRFKKFKTIGENIQRDVDKKAKGNTKSTIKRKKISYKSNGFKNRNIEKTSVGANERSKDKNNEKPNINNRNTINTDRLLKAKNKRKK</sequence>
<feature type="compositionally biased region" description="Low complexity" evidence="1">
    <location>
        <begin position="907"/>
        <end position="919"/>
    </location>
</feature>
<keyword evidence="2" id="KW-1133">Transmembrane helix</keyword>
<protein>
    <submittedName>
        <fullName evidence="4">Mg-chelatase subunit ChlD</fullName>
    </submittedName>
</protein>
<keyword evidence="2" id="KW-0812">Transmembrane</keyword>
<dbReference type="Gene3D" id="3.40.50.880">
    <property type="match status" value="1"/>
</dbReference>
<dbReference type="SUPFAM" id="SSF52317">
    <property type="entry name" value="Class I glutamine amidotransferase-like"/>
    <property type="match status" value="1"/>
</dbReference>
<feature type="transmembrane region" description="Helical" evidence="2">
    <location>
        <begin position="12"/>
        <end position="29"/>
    </location>
</feature>
<evidence type="ECO:0000313" key="4">
    <source>
        <dbReference type="EMBL" id="SKC72948.1"/>
    </source>
</evidence>
<dbReference type="SMART" id="SM00327">
    <property type="entry name" value="VWA"/>
    <property type="match status" value="2"/>
</dbReference>
<dbReference type="RefSeq" id="WP_079492209.1">
    <property type="nucleotide sequence ID" value="NZ_FUZT01000006.1"/>
</dbReference>
<dbReference type="Pfam" id="PF13519">
    <property type="entry name" value="VWA_2"/>
    <property type="match status" value="1"/>
</dbReference>
<keyword evidence="5" id="KW-1185">Reference proteome</keyword>
<feature type="domain" description="VWFA" evidence="3">
    <location>
        <begin position="409"/>
        <end position="579"/>
    </location>
</feature>
<dbReference type="SUPFAM" id="SSF53300">
    <property type="entry name" value="vWA-like"/>
    <property type="match status" value="2"/>
</dbReference>
<dbReference type="CDD" id="cd00198">
    <property type="entry name" value="vWFA"/>
    <property type="match status" value="1"/>
</dbReference>
<dbReference type="InterPro" id="IPR029062">
    <property type="entry name" value="Class_I_gatase-like"/>
</dbReference>
<dbReference type="STRING" id="36842.SAMN02194393_02666"/>
<feature type="transmembrane region" description="Helical" evidence="2">
    <location>
        <begin position="41"/>
        <end position="60"/>
    </location>
</feature>
<dbReference type="PANTHER" id="PTHR37947">
    <property type="entry name" value="BLL2462 PROTEIN"/>
    <property type="match status" value="1"/>
</dbReference>
<evidence type="ECO:0000256" key="1">
    <source>
        <dbReference type="SAM" id="MobiDB-lite"/>
    </source>
</evidence>
<keyword evidence="2" id="KW-0472">Membrane</keyword>
<feature type="transmembrane region" description="Helical" evidence="2">
    <location>
        <begin position="821"/>
        <end position="839"/>
    </location>
</feature>
<dbReference type="PANTHER" id="PTHR37947:SF2">
    <property type="entry name" value="VON WILLEBRAND FACTOR TYPE A"/>
    <property type="match status" value="1"/>
</dbReference>
<feature type="region of interest" description="Disordered" evidence="1">
    <location>
        <begin position="888"/>
        <end position="930"/>
    </location>
</feature>
<reference evidence="4 5" key="1">
    <citation type="submission" date="2017-02" db="EMBL/GenBank/DDBJ databases">
        <authorList>
            <person name="Peterson S.W."/>
        </authorList>
    </citation>
    <scope>NUCLEOTIDE SEQUENCE [LARGE SCALE GENOMIC DNA]</scope>
    <source>
        <strain evidence="4 5">M1</strain>
    </source>
</reference>
<gene>
    <name evidence="4" type="ORF">SAMN02194393_02666</name>
</gene>
<dbReference type="Pfam" id="PF00092">
    <property type="entry name" value="VWA"/>
    <property type="match status" value="1"/>
</dbReference>
<dbReference type="InterPro" id="IPR002035">
    <property type="entry name" value="VWF_A"/>
</dbReference>
<dbReference type="Proteomes" id="UP000190285">
    <property type="component" value="Unassembled WGS sequence"/>
</dbReference>
<dbReference type="InterPro" id="IPR036465">
    <property type="entry name" value="vWFA_dom_sf"/>
</dbReference>
<dbReference type="AlphaFoldDB" id="A0A1T5LC15"/>
<organism evidence="4 5">
    <name type="scientific">Maledivibacter halophilus</name>
    <dbReference type="NCBI Taxonomy" id="36842"/>
    <lineage>
        <taxon>Bacteria</taxon>
        <taxon>Bacillati</taxon>
        <taxon>Bacillota</taxon>
        <taxon>Clostridia</taxon>
        <taxon>Peptostreptococcales</taxon>
        <taxon>Caminicellaceae</taxon>
        <taxon>Maledivibacter</taxon>
    </lineage>
</organism>
<dbReference type="OrthoDB" id="9781333at2"/>
<proteinExistence type="predicted"/>
<name>A0A1T5LC15_9FIRM</name>